<dbReference type="Gene3D" id="1.10.340.70">
    <property type="match status" value="1"/>
</dbReference>
<dbReference type="Pfam" id="PF17921">
    <property type="entry name" value="Integrase_H2C2"/>
    <property type="match status" value="1"/>
</dbReference>
<evidence type="ECO:0000313" key="2">
    <source>
        <dbReference type="EMBL" id="CEM17760.1"/>
    </source>
</evidence>
<gene>
    <name evidence="2" type="ORF">Cvel_3703</name>
</gene>
<dbReference type="PANTHER" id="PTHR37984">
    <property type="entry name" value="PROTEIN CBG26694"/>
    <property type="match status" value="1"/>
</dbReference>
<dbReference type="InterPro" id="IPR041588">
    <property type="entry name" value="Integrase_H2C2"/>
</dbReference>
<dbReference type="EMBL" id="CDMZ01000606">
    <property type="protein sequence ID" value="CEM17760.1"/>
    <property type="molecule type" value="Genomic_DNA"/>
</dbReference>
<reference evidence="2" key="1">
    <citation type="submission" date="2014-11" db="EMBL/GenBank/DDBJ databases">
        <authorList>
            <person name="Otto D Thomas"/>
            <person name="Naeem Raeece"/>
        </authorList>
    </citation>
    <scope>NUCLEOTIDE SEQUENCE</scope>
</reference>
<evidence type="ECO:0000259" key="1">
    <source>
        <dbReference type="Pfam" id="PF17921"/>
    </source>
</evidence>
<dbReference type="FunFam" id="1.10.340.70:FF:000001">
    <property type="entry name" value="Retrovirus-related Pol polyprotein from transposon gypsy-like Protein"/>
    <property type="match status" value="1"/>
</dbReference>
<feature type="domain" description="Integrase zinc-binding" evidence="1">
    <location>
        <begin position="157"/>
        <end position="214"/>
    </location>
</feature>
<proteinExistence type="predicted"/>
<dbReference type="VEuPathDB" id="CryptoDB:Cvel_3703"/>
<sequence>MGKNKLANKRVEKWALELQEYGLQYLYKEGKSHTDTDAVLRMPMPAEHSIDTGAPFCQHCSRLVDGGSAERPGFEAAIAGATGNALLIEAALPFLEKVRFSVPSDPAMQDVYEYLKTGTLRTERNRMKTVMTQESLFNLRDGLLYDYVGETEQLYMPAYLRETVMVMHHDHPIGGHIAGRRLAERLLRDFWWPGLRKDVGEWVEKCRPCQKRRAAAS</sequence>
<protein>
    <recommendedName>
        <fullName evidence="1">Integrase zinc-binding domain-containing protein</fullName>
    </recommendedName>
</protein>
<accession>A0A0G4FTR9</accession>
<dbReference type="InterPro" id="IPR050951">
    <property type="entry name" value="Retrovirus_Pol_polyprotein"/>
</dbReference>
<name>A0A0G4FTR9_9ALVE</name>
<dbReference type="AlphaFoldDB" id="A0A0G4FTR9"/>
<dbReference type="PANTHER" id="PTHR37984:SF5">
    <property type="entry name" value="PROTEIN NYNRIN-LIKE"/>
    <property type="match status" value="1"/>
</dbReference>
<dbReference type="PhylomeDB" id="A0A0G4FTR9"/>
<organism evidence="2">
    <name type="scientific">Chromera velia CCMP2878</name>
    <dbReference type="NCBI Taxonomy" id="1169474"/>
    <lineage>
        <taxon>Eukaryota</taxon>
        <taxon>Sar</taxon>
        <taxon>Alveolata</taxon>
        <taxon>Colpodellida</taxon>
        <taxon>Chromeraceae</taxon>
        <taxon>Chromera</taxon>
    </lineage>
</organism>